<sequence>MLLVAPTLSADCLACVLSVNPQRRYLNKMLLESILPMISADSMRDAMQHHDCHIPPLPIPRHDDANLEDPRLTYSQHVTHEHPDSSISNRTSPSSSPHKASPLSLRDFPVQNATKETRSPRNHCRLKGKKKKKRKGRQNPQSSPLRCQGSVRVSDLPHKRFCGTWVAYG</sequence>
<evidence type="ECO:0000313" key="2">
    <source>
        <dbReference type="EMBL" id="PTB76906.1"/>
    </source>
</evidence>
<keyword evidence="3" id="KW-1185">Reference proteome</keyword>
<dbReference type="EMBL" id="KZ679131">
    <property type="protein sequence ID" value="PTB76906.1"/>
    <property type="molecule type" value="Genomic_DNA"/>
</dbReference>
<feature type="compositionally biased region" description="Basic residues" evidence="1">
    <location>
        <begin position="120"/>
        <end position="137"/>
    </location>
</feature>
<dbReference type="AlphaFoldDB" id="A0A2T4C5R3"/>
<name>A0A2T4C5R3_TRILO</name>
<organism evidence="2 3">
    <name type="scientific">Trichoderma longibrachiatum ATCC 18648</name>
    <dbReference type="NCBI Taxonomy" id="983965"/>
    <lineage>
        <taxon>Eukaryota</taxon>
        <taxon>Fungi</taxon>
        <taxon>Dikarya</taxon>
        <taxon>Ascomycota</taxon>
        <taxon>Pezizomycotina</taxon>
        <taxon>Sordariomycetes</taxon>
        <taxon>Hypocreomycetidae</taxon>
        <taxon>Hypocreales</taxon>
        <taxon>Hypocreaceae</taxon>
        <taxon>Trichoderma</taxon>
    </lineage>
</organism>
<evidence type="ECO:0000313" key="3">
    <source>
        <dbReference type="Proteomes" id="UP000240760"/>
    </source>
</evidence>
<reference evidence="2 3" key="1">
    <citation type="submission" date="2016-07" db="EMBL/GenBank/DDBJ databases">
        <title>Multiple horizontal gene transfer events from other fungi enriched the ability of initially mycotrophic Trichoderma (Ascomycota) to feed on dead plant biomass.</title>
        <authorList>
            <consortium name="DOE Joint Genome Institute"/>
            <person name="Aerts A."/>
            <person name="Atanasova L."/>
            <person name="Chenthamara K."/>
            <person name="Zhang J."/>
            <person name="Grujic M."/>
            <person name="Henrissat B."/>
            <person name="Kuo A."/>
            <person name="Salamov A."/>
            <person name="Lipzen A."/>
            <person name="Labutti K."/>
            <person name="Barry K."/>
            <person name="Miao Y."/>
            <person name="Rahimi M.J."/>
            <person name="Shen Q."/>
            <person name="Grigoriev I.V."/>
            <person name="Kubicek C.P."/>
            <person name="Druzhinina I.S."/>
        </authorList>
    </citation>
    <scope>NUCLEOTIDE SEQUENCE [LARGE SCALE GENOMIC DNA]</scope>
    <source>
        <strain evidence="2 3">ATCC 18648</strain>
    </source>
</reference>
<accession>A0A2T4C5R3</accession>
<feature type="region of interest" description="Disordered" evidence="1">
    <location>
        <begin position="51"/>
        <end position="148"/>
    </location>
</feature>
<feature type="compositionally biased region" description="Basic and acidic residues" evidence="1">
    <location>
        <begin position="60"/>
        <end position="71"/>
    </location>
</feature>
<gene>
    <name evidence="2" type="ORF">M440DRAFT_1238396</name>
</gene>
<evidence type="ECO:0000256" key="1">
    <source>
        <dbReference type="SAM" id="MobiDB-lite"/>
    </source>
</evidence>
<feature type="compositionally biased region" description="Low complexity" evidence="1">
    <location>
        <begin position="85"/>
        <end position="97"/>
    </location>
</feature>
<protein>
    <submittedName>
        <fullName evidence="2">Uncharacterized protein</fullName>
    </submittedName>
</protein>
<dbReference type="Proteomes" id="UP000240760">
    <property type="component" value="Unassembled WGS sequence"/>
</dbReference>
<proteinExistence type="predicted"/>